<keyword evidence="2" id="KW-0479">Metal-binding</keyword>
<dbReference type="PRINTS" id="PR00619">
    <property type="entry name" value="GATAZNFINGER"/>
</dbReference>
<evidence type="ECO:0000256" key="5">
    <source>
        <dbReference type="ARBA" id="ARBA00023015"/>
    </source>
</evidence>
<feature type="compositionally biased region" description="Basic and acidic residues" evidence="9">
    <location>
        <begin position="391"/>
        <end position="405"/>
    </location>
</feature>
<dbReference type="GO" id="GO:0045944">
    <property type="term" value="P:positive regulation of transcription by RNA polymerase II"/>
    <property type="evidence" value="ECO:0007669"/>
    <property type="project" value="TreeGrafter"/>
</dbReference>
<evidence type="ECO:0000313" key="11">
    <source>
        <dbReference type="EMBL" id="QLQ79292.1"/>
    </source>
</evidence>
<dbReference type="InterPro" id="IPR013860">
    <property type="entry name" value="AreA_GATA"/>
</dbReference>
<sequence length="421" mass="46146">MGSKDQFLSSKLVDAALRDSSVESVWKMYSGARASLPYRDRIDNLTWRMLGMRVRRREVVSVESGAGWDSVGDGMDVDPMLGRSPGELGEPSGLFLSSAGVNEQFSVFDGGFDEQLDDQLLVELSRSSPAIASETSDSYAKDVVGGSLLADTPDHNFLDHFFPSSIMGDGSDSVVPAVIGKPKKVRQQNCTVTQSRRGSGVKKKTPVRNASTTSLNSLTGEESGREPVKEGKNTRCSNCHTRNTPLWRRDPAGNPLCNACGLFLKLHGVVRPLSLKTDVIKKRQRNSNTSKQSKSTSPNLEDPRQTRKTAGSSGSRRKSTARETSSVSPVTVVNPNLESSNDVHNFNDNINNNTNDDNNNNNSHFEFFPQADLSTMEDSRVSSHSSNVDMGIERPSRDDESRPQRNDATGNTNWEWLSLSL</sequence>
<dbReference type="InterPro" id="IPR000679">
    <property type="entry name" value="Znf_GATA"/>
</dbReference>
<keyword evidence="12" id="KW-1185">Reference proteome</keyword>
<dbReference type="GO" id="GO:0000978">
    <property type="term" value="F:RNA polymerase II cis-regulatory region sequence-specific DNA binding"/>
    <property type="evidence" value="ECO:0007669"/>
    <property type="project" value="TreeGrafter"/>
</dbReference>
<feature type="compositionally biased region" description="Low complexity" evidence="9">
    <location>
        <begin position="324"/>
        <end position="362"/>
    </location>
</feature>
<dbReference type="PROSITE" id="PS00344">
    <property type="entry name" value="GATA_ZN_FINGER_1"/>
    <property type="match status" value="1"/>
</dbReference>
<keyword evidence="7" id="KW-0539">Nucleus</keyword>
<proteinExistence type="predicted"/>
<evidence type="ECO:0000256" key="1">
    <source>
        <dbReference type="ARBA" id="ARBA00004123"/>
    </source>
</evidence>
<dbReference type="InterPro" id="IPR013088">
    <property type="entry name" value="Znf_NHR/GATA"/>
</dbReference>
<dbReference type="InterPro" id="IPR039355">
    <property type="entry name" value="Transcription_factor_GATA"/>
</dbReference>
<dbReference type="AlphaFoldDB" id="A0A7H9HSG3"/>
<comment type="subcellular location">
    <subcellularLocation>
        <location evidence="1">Nucleus</location>
    </subcellularLocation>
</comment>
<dbReference type="SUPFAM" id="SSF57716">
    <property type="entry name" value="Glucocorticoid receptor-like (DNA-binding domain)"/>
    <property type="match status" value="1"/>
</dbReference>
<dbReference type="CDD" id="cd00202">
    <property type="entry name" value="ZnF_GATA"/>
    <property type="match status" value="1"/>
</dbReference>
<dbReference type="Gene3D" id="3.30.50.10">
    <property type="entry name" value="Erythroid Transcription Factor GATA-1, subunit A"/>
    <property type="match status" value="1"/>
</dbReference>
<dbReference type="GO" id="GO:0000122">
    <property type="term" value="P:negative regulation of transcription by RNA polymerase II"/>
    <property type="evidence" value="ECO:0007669"/>
    <property type="project" value="TreeGrafter"/>
</dbReference>
<keyword evidence="5" id="KW-0805">Transcription regulation</keyword>
<evidence type="ECO:0000256" key="7">
    <source>
        <dbReference type="ARBA" id="ARBA00023242"/>
    </source>
</evidence>
<evidence type="ECO:0000256" key="3">
    <source>
        <dbReference type="ARBA" id="ARBA00022771"/>
    </source>
</evidence>
<dbReference type="PANTHER" id="PTHR10071">
    <property type="entry name" value="TRANSCRIPTION FACTOR GATA FAMILY MEMBER"/>
    <property type="match status" value="1"/>
</dbReference>
<dbReference type="PROSITE" id="PS50114">
    <property type="entry name" value="GATA_ZN_FINGER_2"/>
    <property type="match status" value="1"/>
</dbReference>
<reference evidence="11 12" key="1">
    <citation type="submission" date="2020-06" db="EMBL/GenBank/DDBJ databases">
        <title>The yeast mating-type switching endonuclease HO is a domesticated member of an unorthodox homing genetic element family.</title>
        <authorList>
            <person name="Coughlan A.Y."/>
            <person name="Lombardi L."/>
            <person name="Braun-Galleani S."/>
            <person name="Martos A.R."/>
            <person name="Galeote V."/>
            <person name="Bigey F."/>
            <person name="Dequin S."/>
            <person name="Byrne K.P."/>
            <person name="Wolfe K.H."/>
        </authorList>
    </citation>
    <scope>NUCLEOTIDE SEQUENCE [LARGE SCALE GENOMIC DNA]</scope>
    <source>
        <strain evidence="11 12">CBS2947</strain>
    </source>
</reference>
<dbReference type="SMART" id="SM00401">
    <property type="entry name" value="ZnF_GATA"/>
    <property type="match status" value="1"/>
</dbReference>
<dbReference type="GO" id="GO:0000981">
    <property type="term" value="F:DNA-binding transcription factor activity, RNA polymerase II-specific"/>
    <property type="evidence" value="ECO:0007669"/>
    <property type="project" value="TreeGrafter"/>
</dbReference>
<accession>A0A7H9HSG3</accession>
<keyword evidence="3 8" id="KW-0863">Zinc-finger</keyword>
<dbReference type="Pfam" id="PF08550">
    <property type="entry name" value="GATA_AreA"/>
    <property type="match status" value="1"/>
</dbReference>
<dbReference type="Proteomes" id="UP000510647">
    <property type="component" value="Chromosome 2"/>
</dbReference>
<evidence type="ECO:0000256" key="9">
    <source>
        <dbReference type="SAM" id="MobiDB-lite"/>
    </source>
</evidence>
<feature type="region of interest" description="Disordered" evidence="9">
    <location>
        <begin position="185"/>
        <end position="234"/>
    </location>
</feature>
<name>A0A7H9HSG3_9SACH</name>
<feature type="compositionally biased region" description="Basic and acidic residues" evidence="9">
    <location>
        <begin position="222"/>
        <end position="233"/>
    </location>
</feature>
<dbReference type="GO" id="GO:0005634">
    <property type="term" value="C:nucleus"/>
    <property type="evidence" value="ECO:0007669"/>
    <property type="project" value="UniProtKB-SubCell"/>
</dbReference>
<feature type="compositionally biased region" description="Polar residues" evidence="9">
    <location>
        <begin position="208"/>
        <end position="220"/>
    </location>
</feature>
<feature type="compositionally biased region" description="Polar residues" evidence="9">
    <location>
        <begin position="187"/>
        <end position="197"/>
    </location>
</feature>
<dbReference type="FunFam" id="3.30.50.10:FF:000007">
    <property type="entry name" value="Nitrogen regulatory AreA, N-terminal"/>
    <property type="match status" value="1"/>
</dbReference>
<dbReference type="EMBL" id="CP059268">
    <property type="protein sequence ID" value="QLQ79292.1"/>
    <property type="molecule type" value="Genomic_DNA"/>
</dbReference>
<keyword evidence="6" id="KW-0804">Transcription</keyword>
<evidence type="ECO:0000256" key="6">
    <source>
        <dbReference type="ARBA" id="ARBA00023163"/>
    </source>
</evidence>
<evidence type="ECO:0000313" key="12">
    <source>
        <dbReference type="Proteomes" id="UP000510647"/>
    </source>
</evidence>
<feature type="region of interest" description="Disordered" evidence="9">
    <location>
        <begin position="280"/>
        <end position="421"/>
    </location>
</feature>
<dbReference type="Pfam" id="PF00320">
    <property type="entry name" value="GATA"/>
    <property type="match status" value="1"/>
</dbReference>
<dbReference type="OrthoDB" id="515401at2759"/>
<dbReference type="PANTHER" id="PTHR10071:SF281">
    <property type="entry name" value="BOX A-BINDING FACTOR-RELATED"/>
    <property type="match status" value="1"/>
</dbReference>
<evidence type="ECO:0000259" key="10">
    <source>
        <dbReference type="PROSITE" id="PS50114"/>
    </source>
</evidence>
<dbReference type="GO" id="GO:0008270">
    <property type="term" value="F:zinc ion binding"/>
    <property type="evidence" value="ECO:0007669"/>
    <property type="project" value="UniProtKB-KW"/>
</dbReference>
<feature type="compositionally biased region" description="Polar residues" evidence="9">
    <location>
        <begin position="406"/>
        <end position="421"/>
    </location>
</feature>
<evidence type="ECO:0000256" key="8">
    <source>
        <dbReference type="PROSITE-ProRule" id="PRU00094"/>
    </source>
</evidence>
<organism evidence="11 12">
    <name type="scientific">Torulaspora globosa</name>
    <dbReference type="NCBI Taxonomy" id="48254"/>
    <lineage>
        <taxon>Eukaryota</taxon>
        <taxon>Fungi</taxon>
        <taxon>Dikarya</taxon>
        <taxon>Ascomycota</taxon>
        <taxon>Saccharomycotina</taxon>
        <taxon>Saccharomycetes</taxon>
        <taxon>Saccharomycetales</taxon>
        <taxon>Saccharomycetaceae</taxon>
        <taxon>Torulaspora</taxon>
    </lineage>
</organism>
<feature type="domain" description="GATA-type" evidence="10">
    <location>
        <begin position="230"/>
        <end position="283"/>
    </location>
</feature>
<protein>
    <recommendedName>
        <fullName evidence="10">GATA-type domain-containing protein</fullName>
    </recommendedName>
</protein>
<evidence type="ECO:0000256" key="2">
    <source>
        <dbReference type="ARBA" id="ARBA00022723"/>
    </source>
</evidence>
<feature type="compositionally biased region" description="Low complexity" evidence="9">
    <location>
        <begin position="286"/>
        <end position="297"/>
    </location>
</feature>
<gene>
    <name evidence="11" type="ORF">HG537_0B06400</name>
</gene>
<evidence type="ECO:0000256" key="4">
    <source>
        <dbReference type="ARBA" id="ARBA00022833"/>
    </source>
</evidence>
<keyword evidence="4" id="KW-0862">Zinc</keyword>